<name>A0A8J7QDB1_9BACT</name>
<gene>
    <name evidence="1" type="ORF">J3U88_10845</name>
</gene>
<proteinExistence type="predicted"/>
<reference evidence="1" key="1">
    <citation type="submission" date="2021-03" db="EMBL/GenBank/DDBJ databases">
        <authorList>
            <person name="Wang G."/>
        </authorList>
    </citation>
    <scope>NUCLEOTIDE SEQUENCE</scope>
    <source>
        <strain evidence="1">KCTC 12899</strain>
    </source>
</reference>
<accession>A0A8J7QDB1</accession>
<protein>
    <submittedName>
        <fullName evidence="1">Uncharacterized protein</fullName>
    </submittedName>
</protein>
<comment type="caution">
    <text evidence="1">The sequence shown here is derived from an EMBL/GenBank/DDBJ whole genome shotgun (WGS) entry which is preliminary data.</text>
</comment>
<dbReference type="RefSeq" id="WP_207858776.1">
    <property type="nucleotide sequence ID" value="NZ_JAFREP010000008.1"/>
</dbReference>
<dbReference type="AlphaFoldDB" id="A0A8J7QDB1"/>
<evidence type="ECO:0000313" key="2">
    <source>
        <dbReference type="Proteomes" id="UP000664417"/>
    </source>
</evidence>
<organism evidence="1 2">
    <name type="scientific">Acanthopleuribacter pedis</name>
    <dbReference type="NCBI Taxonomy" id="442870"/>
    <lineage>
        <taxon>Bacteria</taxon>
        <taxon>Pseudomonadati</taxon>
        <taxon>Acidobacteriota</taxon>
        <taxon>Holophagae</taxon>
        <taxon>Acanthopleuribacterales</taxon>
        <taxon>Acanthopleuribacteraceae</taxon>
        <taxon>Acanthopleuribacter</taxon>
    </lineage>
</organism>
<evidence type="ECO:0000313" key="1">
    <source>
        <dbReference type="EMBL" id="MBO1318956.1"/>
    </source>
</evidence>
<dbReference type="Proteomes" id="UP000664417">
    <property type="component" value="Unassembled WGS sequence"/>
</dbReference>
<dbReference type="EMBL" id="JAFREP010000008">
    <property type="protein sequence ID" value="MBO1318956.1"/>
    <property type="molecule type" value="Genomic_DNA"/>
</dbReference>
<sequence length="145" mass="16921">MSHETILYGMIDAGELERDTLNPHYALNQAALDALGDEDDDPVLLRGMFSIAPPRARFSSQVIHFGASYEGLEKRWDRWLEKFEALLRTMYWFNAVVHLDSELFEGDYRYEWMLTDKAFDDCLIGDTLKPIYEWEFTGGPRLFDV</sequence>
<keyword evidence="2" id="KW-1185">Reference proteome</keyword>